<dbReference type="EMBL" id="QGUI02000360">
    <property type="protein sequence ID" value="MFO7194141.1"/>
    <property type="molecule type" value="Genomic_DNA"/>
</dbReference>
<dbReference type="Pfam" id="PF00725">
    <property type="entry name" value="3HCDH"/>
    <property type="match status" value="1"/>
</dbReference>
<dbReference type="InterPro" id="IPR050136">
    <property type="entry name" value="FA_oxidation_alpha_subunit"/>
</dbReference>
<dbReference type="SUPFAM" id="SSF51735">
    <property type="entry name" value="NAD(P)-binding Rossmann-fold domains"/>
    <property type="match status" value="1"/>
</dbReference>
<evidence type="ECO:0000313" key="5">
    <source>
        <dbReference type="Proteomes" id="UP000249324"/>
    </source>
</evidence>
<organism evidence="4 5">
    <name type="scientific">Thermocrispum agreste</name>
    <dbReference type="NCBI Taxonomy" id="37925"/>
    <lineage>
        <taxon>Bacteria</taxon>
        <taxon>Bacillati</taxon>
        <taxon>Actinomycetota</taxon>
        <taxon>Actinomycetes</taxon>
        <taxon>Pseudonocardiales</taxon>
        <taxon>Pseudonocardiaceae</taxon>
        <taxon>Thermocrispum</taxon>
    </lineage>
</organism>
<feature type="domain" description="3-hydroxyacyl-CoA dehydrogenase NAD binding" evidence="3">
    <location>
        <begin position="1"/>
        <end position="57"/>
    </location>
</feature>
<evidence type="ECO:0000313" key="4">
    <source>
        <dbReference type="EMBL" id="MFO7194141.1"/>
    </source>
</evidence>
<dbReference type="Pfam" id="PF02737">
    <property type="entry name" value="3HCDH_N"/>
    <property type="match status" value="1"/>
</dbReference>
<dbReference type="GO" id="GO:0003857">
    <property type="term" value="F:(3S)-3-hydroxyacyl-CoA dehydrogenase (NAD+) activity"/>
    <property type="evidence" value="ECO:0007669"/>
    <property type="project" value="UniProtKB-ARBA"/>
</dbReference>
<dbReference type="InterPro" id="IPR006176">
    <property type="entry name" value="3-OHacyl-CoA_DH_NAD-bd"/>
</dbReference>
<evidence type="ECO:0000259" key="2">
    <source>
        <dbReference type="Pfam" id="PF00725"/>
    </source>
</evidence>
<dbReference type="InterPro" id="IPR036291">
    <property type="entry name" value="NAD(P)-bd_dom_sf"/>
</dbReference>
<dbReference type="InterPro" id="IPR008927">
    <property type="entry name" value="6-PGluconate_DH-like_C_sf"/>
</dbReference>
<dbReference type="InterPro" id="IPR006108">
    <property type="entry name" value="3HC_DH_C"/>
</dbReference>
<feature type="domain" description="3-hydroxyacyl-CoA dehydrogenase C-terminal" evidence="2">
    <location>
        <begin position="60"/>
        <end position="161"/>
    </location>
</feature>
<dbReference type="PANTHER" id="PTHR43612">
    <property type="entry name" value="TRIFUNCTIONAL ENZYME SUBUNIT ALPHA"/>
    <property type="match status" value="1"/>
</dbReference>
<feature type="non-terminal residue" evidence="4">
    <location>
        <position position="1"/>
    </location>
</feature>
<dbReference type="Gene3D" id="1.10.1040.50">
    <property type="match status" value="1"/>
</dbReference>
<comment type="caution">
    <text evidence="4">The sequence shown here is derived from an EMBL/GenBank/DDBJ whole genome shotgun (WGS) entry which is preliminary data.</text>
</comment>
<evidence type="ECO:0000259" key="3">
    <source>
        <dbReference type="Pfam" id="PF02737"/>
    </source>
</evidence>
<dbReference type="AlphaFoldDB" id="A0ABD6FLS6"/>
<reference evidence="4 5" key="1">
    <citation type="journal article" date="2021" name="BMC Genomics">
        <title>Genome-resolved metagenome and metatranscriptome analyses of thermophilic composting reveal key bacterial players and their metabolic interactions.</title>
        <authorList>
            <person name="Braga L.P.P."/>
            <person name="Pereira R.V."/>
            <person name="Martins L.F."/>
            <person name="Moura L.M.S."/>
            <person name="Sanchez F.B."/>
            <person name="Patane J.S.L."/>
            <person name="da Silva A.M."/>
            <person name="Setubal J.C."/>
        </authorList>
    </citation>
    <scope>NUCLEOTIDE SEQUENCE [LARGE SCALE GENOMIC DNA]</scope>
    <source>
        <strain evidence="4">ZC4RG45</strain>
    </source>
</reference>
<protein>
    <submittedName>
        <fullName evidence="4">3-hydroxyacyl-CoA dehydrogenase family protein</fullName>
    </submittedName>
</protein>
<evidence type="ECO:0000256" key="1">
    <source>
        <dbReference type="ARBA" id="ARBA00023002"/>
    </source>
</evidence>
<proteinExistence type="predicted"/>
<dbReference type="Gene3D" id="3.40.50.720">
    <property type="entry name" value="NAD(P)-binding Rossmann-like Domain"/>
    <property type="match status" value="1"/>
</dbReference>
<gene>
    <name evidence="4" type="ORF">DIU77_018010</name>
</gene>
<dbReference type="FunFam" id="1.10.1040.50:FF:000005">
    <property type="entry name" value="Probable 3-hydroxyacyl-CoA dehydrogenase"/>
    <property type="match status" value="1"/>
</dbReference>
<dbReference type="SUPFAM" id="SSF48179">
    <property type="entry name" value="6-phosphogluconate dehydrogenase C-terminal domain-like"/>
    <property type="match status" value="2"/>
</dbReference>
<keyword evidence="1" id="KW-0560">Oxidoreductase</keyword>
<dbReference type="GO" id="GO:0006635">
    <property type="term" value="P:fatty acid beta-oxidation"/>
    <property type="evidence" value="ECO:0007669"/>
    <property type="project" value="UniProtKB-ARBA"/>
</dbReference>
<name>A0ABD6FLS6_9PSEU</name>
<sequence>AKAVQRQEDFIGIHFFSPVDKMPLVEIIRGEKTSDAVLAKVFDYVQAIRKTPIVVNDSRGFFTSRVISMFINEALAAVGEGVEPATIEQAGAQAGFPASPLQLSDELSLTLMQKIRKATEEGIKAEGGTLPPPHGSAVVVDKMVDELKRPGRAGGAGFYEYRDGKRVGLWPGLREAFDSGSGEVPFEDLKDRFLFSQAVETVRCFDEGVINTVADANIGSIFGIGFPAWTGGVVQFMNQYPGGLQGFVDRARELAAKYGPHFEPPQSLVDKAAKGEIFE</sequence>
<dbReference type="PANTHER" id="PTHR43612:SF3">
    <property type="entry name" value="TRIFUNCTIONAL ENZYME SUBUNIT ALPHA, MITOCHONDRIAL"/>
    <property type="match status" value="1"/>
</dbReference>
<accession>A0ABD6FLS6</accession>
<dbReference type="Proteomes" id="UP000249324">
    <property type="component" value="Unassembled WGS sequence"/>
</dbReference>